<dbReference type="Pfam" id="PF07221">
    <property type="entry name" value="GlcNAc_2-epim"/>
    <property type="match status" value="1"/>
</dbReference>
<keyword evidence="2" id="KW-0413">Isomerase</keyword>
<comment type="caution">
    <text evidence="4">The sequence shown here is derived from an EMBL/GenBank/DDBJ whole genome shotgun (WGS) entry which is preliminary data.</text>
</comment>
<dbReference type="InterPro" id="IPR010819">
    <property type="entry name" value="AGE/CE"/>
</dbReference>
<evidence type="ECO:0000256" key="3">
    <source>
        <dbReference type="SAM" id="MobiDB-lite"/>
    </source>
</evidence>
<gene>
    <name evidence="4" type="ORF">EDD32_0652</name>
</gene>
<dbReference type="SUPFAM" id="SSF48208">
    <property type="entry name" value="Six-hairpin glycosidases"/>
    <property type="match status" value="1"/>
</dbReference>
<feature type="compositionally biased region" description="Polar residues" evidence="3">
    <location>
        <begin position="1"/>
        <end position="10"/>
    </location>
</feature>
<dbReference type="EMBL" id="RKRA01000001">
    <property type="protein sequence ID" value="RPF26220.1"/>
    <property type="molecule type" value="Genomic_DNA"/>
</dbReference>
<dbReference type="GO" id="GO:0005975">
    <property type="term" value="P:carbohydrate metabolic process"/>
    <property type="evidence" value="ECO:0007669"/>
    <property type="project" value="InterPro"/>
</dbReference>
<dbReference type="GO" id="GO:0016853">
    <property type="term" value="F:isomerase activity"/>
    <property type="evidence" value="ECO:0007669"/>
    <property type="project" value="UniProtKB-KW"/>
</dbReference>
<evidence type="ECO:0000256" key="2">
    <source>
        <dbReference type="ARBA" id="ARBA00023235"/>
    </source>
</evidence>
<dbReference type="Gene3D" id="1.50.10.10">
    <property type="match status" value="1"/>
</dbReference>
<evidence type="ECO:0000313" key="5">
    <source>
        <dbReference type="Proteomes" id="UP000280726"/>
    </source>
</evidence>
<evidence type="ECO:0000256" key="1">
    <source>
        <dbReference type="ARBA" id="ARBA00008558"/>
    </source>
</evidence>
<feature type="region of interest" description="Disordered" evidence="3">
    <location>
        <begin position="1"/>
        <end position="22"/>
    </location>
</feature>
<accession>A0A3N4Z524</accession>
<reference evidence="4 5" key="1">
    <citation type="submission" date="2018-11" db="EMBL/GenBank/DDBJ databases">
        <title>Sequencing the genomes of 1000 actinobacteria strains.</title>
        <authorList>
            <person name="Klenk H.-P."/>
        </authorList>
    </citation>
    <scope>NUCLEOTIDE SEQUENCE [LARGE SCALE GENOMIC DNA]</scope>
    <source>
        <strain evidence="4 5">DSM 14418</strain>
    </source>
</reference>
<dbReference type="PANTHER" id="PTHR15108">
    <property type="entry name" value="N-ACYLGLUCOSAMINE-2-EPIMERASE"/>
    <property type="match status" value="1"/>
</dbReference>
<name>A0A3N4Z524_9MICO</name>
<dbReference type="Proteomes" id="UP000280726">
    <property type="component" value="Unassembled WGS sequence"/>
</dbReference>
<dbReference type="InterPro" id="IPR008928">
    <property type="entry name" value="6-hairpin_glycosidase_sf"/>
</dbReference>
<keyword evidence="5" id="KW-1185">Reference proteome</keyword>
<comment type="similarity">
    <text evidence="1">Belongs to the N-acylglucosamine 2-epimerase family.</text>
</comment>
<protein>
    <submittedName>
        <fullName evidence="4">Mannose/cellobiose epimerase-like protein (N-acyl-D-glucosamine 2-epimerase family)</fullName>
    </submittedName>
</protein>
<dbReference type="AlphaFoldDB" id="A0A3N4Z524"/>
<dbReference type="InterPro" id="IPR012341">
    <property type="entry name" value="6hp_glycosidase-like_sf"/>
</dbReference>
<sequence length="427" mass="45924">MVSFHGTSGQCAPRQGRGTSTVGGVTHTAHHLAWLDAERRRLLDFGLAQAPDDAGARWLDDDGVPEPGRAVHTWITARTVHVQSLGHLLGHPGSRPVAERALAGLRGTLHDDENGGWFASVAADGTPDGTKSAYAHAFVVLASSSATIAGLDGAPELLGEALETLVRFWEPEAGMHLDEWDRGFTTADPYRGINANMHAVEALLAAHDATGDRRWLDRAGIIGRNLVRLAQGNDWRIPEHFDEAWTPQLELNRDRPADPFKPYGATTGHGLEWARLLLHVGAASGTTAELVPAARSLYSRAVADGWHADGAPGFVYTTDWTGAPVVRERMHWVVAEAVGAAAALFHATGDDAYLSDYHRWWDFAAGFHIDRARGSWHHELDPANVPAGTVWPGKPDLYHAVQATLVPVLPLAPGLAAALHLQARGAL</sequence>
<evidence type="ECO:0000313" key="4">
    <source>
        <dbReference type="EMBL" id="RPF26220.1"/>
    </source>
</evidence>
<proteinExistence type="inferred from homology"/>
<organism evidence="4 5">
    <name type="scientific">Georgenia muralis</name>
    <dbReference type="NCBI Taxonomy" id="154117"/>
    <lineage>
        <taxon>Bacteria</taxon>
        <taxon>Bacillati</taxon>
        <taxon>Actinomycetota</taxon>
        <taxon>Actinomycetes</taxon>
        <taxon>Micrococcales</taxon>
        <taxon>Bogoriellaceae</taxon>
        <taxon>Georgenia</taxon>
    </lineage>
</organism>